<feature type="signal peptide" evidence="5">
    <location>
        <begin position="1"/>
        <end position="24"/>
    </location>
</feature>
<name>A0A0L8ANA5_9BACT</name>
<keyword evidence="2" id="KW-0645">Protease</keyword>
<dbReference type="PATRIC" id="fig|1566026.4.peg.2696"/>
<evidence type="ECO:0000256" key="1">
    <source>
        <dbReference type="ARBA" id="ARBA00007074"/>
    </source>
</evidence>
<keyword evidence="4" id="KW-0788">Thiol protease</keyword>
<feature type="domain" description="NlpC/P60" evidence="6">
    <location>
        <begin position="31"/>
        <end position="159"/>
    </location>
</feature>
<evidence type="ECO:0000256" key="4">
    <source>
        <dbReference type="ARBA" id="ARBA00022807"/>
    </source>
</evidence>
<gene>
    <name evidence="7" type="ORF">OB69_04365</name>
</gene>
<dbReference type="PANTHER" id="PTHR47053">
    <property type="entry name" value="MUREIN DD-ENDOPEPTIDASE MEPH-RELATED"/>
    <property type="match status" value="1"/>
</dbReference>
<dbReference type="GO" id="GO:0008234">
    <property type="term" value="F:cysteine-type peptidase activity"/>
    <property type="evidence" value="ECO:0007669"/>
    <property type="project" value="UniProtKB-KW"/>
</dbReference>
<proteinExistence type="inferred from homology"/>
<dbReference type="GO" id="GO:0006508">
    <property type="term" value="P:proteolysis"/>
    <property type="evidence" value="ECO:0007669"/>
    <property type="project" value="UniProtKB-KW"/>
</dbReference>
<accession>A0A0L8ANA5</accession>
<evidence type="ECO:0000259" key="6">
    <source>
        <dbReference type="PROSITE" id="PS51935"/>
    </source>
</evidence>
<dbReference type="PANTHER" id="PTHR47053:SF1">
    <property type="entry name" value="MUREIN DD-ENDOPEPTIDASE MEPH-RELATED"/>
    <property type="match status" value="1"/>
</dbReference>
<dbReference type="PROSITE" id="PS51935">
    <property type="entry name" value="NLPC_P60"/>
    <property type="match status" value="1"/>
</dbReference>
<dbReference type="InterPro" id="IPR038765">
    <property type="entry name" value="Papain-like_cys_pep_sf"/>
</dbReference>
<evidence type="ECO:0000256" key="3">
    <source>
        <dbReference type="ARBA" id="ARBA00022801"/>
    </source>
</evidence>
<keyword evidence="8" id="KW-1185">Reference proteome</keyword>
<dbReference type="Pfam" id="PF00877">
    <property type="entry name" value="NLPC_P60"/>
    <property type="match status" value="1"/>
</dbReference>
<protein>
    <submittedName>
        <fullName evidence="7">Lipoprotein</fullName>
    </submittedName>
</protein>
<dbReference type="Gene3D" id="3.90.1720.10">
    <property type="entry name" value="endopeptidase domain like (from Nostoc punctiforme)"/>
    <property type="match status" value="1"/>
</dbReference>
<keyword evidence="3" id="KW-0378">Hydrolase</keyword>
<organism evidence="7 8">
    <name type="scientific">Roseivirga seohaensis subsp. aquiponti</name>
    <dbReference type="NCBI Taxonomy" id="1566026"/>
    <lineage>
        <taxon>Bacteria</taxon>
        <taxon>Pseudomonadati</taxon>
        <taxon>Bacteroidota</taxon>
        <taxon>Cytophagia</taxon>
        <taxon>Cytophagales</taxon>
        <taxon>Roseivirgaceae</taxon>
        <taxon>Roseivirga</taxon>
    </lineage>
</organism>
<dbReference type="InterPro" id="IPR051202">
    <property type="entry name" value="Peptidase_C40"/>
</dbReference>
<dbReference type="SUPFAM" id="SSF54001">
    <property type="entry name" value="Cysteine proteinases"/>
    <property type="match status" value="1"/>
</dbReference>
<keyword evidence="7" id="KW-0449">Lipoprotein</keyword>
<comment type="caution">
    <text evidence="7">The sequence shown here is derived from an EMBL/GenBank/DDBJ whole genome shotgun (WGS) entry which is preliminary data.</text>
</comment>
<reference evidence="8" key="1">
    <citation type="submission" date="2014-11" db="EMBL/GenBank/DDBJ databases">
        <title>Genome sequencing of Roseivirga sp. D-25.</title>
        <authorList>
            <person name="Selvaratnam C."/>
            <person name="Thevarajoo S."/>
            <person name="Goh K.M."/>
            <person name="Eee R."/>
            <person name="Chan K.-G."/>
            <person name="Chong C.S."/>
        </authorList>
    </citation>
    <scope>NUCLEOTIDE SEQUENCE [LARGE SCALE GENOMIC DNA]</scope>
    <source>
        <strain evidence="8">D-25</strain>
    </source>
</reference>
<dbReference type="EMBL" id="JSVA01000005">
    <property type="protein sequence ID" value="KOF03799.1"/>
    <property type="molecule type" value="Genomic_DNA"/>
</dbReference>
<dbReference type="AlphaFoldDB" id="A0A0L8ANA5"/>
<sequence>MKYNKVLILSALLVFSLFFLTDCAGTKKGRDQKVNTVIQTARSYVGTPYKYGGTTRVGLDCSALLYHAYYSVRIQLPRVSEDQAKIGEKIKLKDLKPGDMVFFATGKKKNEITHAGIVTAVRSKSDIRFIHASTSLGVTESNLFSPYYIQRFKRARRVL</sequence>
<evidence type="ECO:0000313" key="7">
    <source>
        <dbReference type="EMBL" id="KOF03799.1"/>
    </source>
</evidence>
<keyword evidence="5" id="KW-0732">Signal</keyword>
<dbReference type="Proteomes" id="UP000036908">
    <property type="component" value="Unassembled WGS sequence"/>
</dbReference>
<evidence type="ECO:0000256" key="2">
    <source>
        <dbReference type="ARBA" id="ARBA00022670"/>
    </source>
</evidence>
<dbReference type="InterPro" id="IPR000064">
    <property type="entry name" value="NLP_P60_dom"/>
</dbReference>
<evidence type="ECO:0000256" key="5">
    <source>
        <dbReference type="SAM" id="SignalP"/>
    </source>
</evidence>
<dbReference type="OrthoDB" id="9807055at2"/>
<comment type="similarity">
    <text evidence="1">Belongs to the peptidase C40 family.</text>
</comment>
<feature type="chain" id="PRO_5005580250" evidence="5">
    <location>
        <begin position="25"/>
        <end position="159"/>
    </location>
</feature>
<dbReference type="RefSeq" id="WP_053222480.1">
    <property type="nucleotide sequence ID" value="NZ_JSVA01000005.1"/>
</dbReference>
<evidence type="ECO:0000313" key="8">
    <source>
        <dbReference type="Proteomes" id="UP000036908"/>
    </source>
</evidence>